<dbReference type="EMBL" id="CP063079">
    <property type="protein sequence ID" value="QOQ89356.1"/>
    <property type="molecule type" value="Genomic_DNA"/>
</dbReference>
<keyword evidence="2" id="KW-1185">Reference proteome</keyword>
<protein>
    <submittedName>
        <fullName evidence="1">Uncharacterized protein</fullName>
    </submittedName>
</protein>
<gene>
    <name evidence="1" type="ORF">IMC75_02450</name>
</gene>
<organism evidence="1 2">
    <name type="scientific">Campylobacter peloridis</name>
    <dbReference type="NCBI Taxonomy" id="488546"/>
    <lineage>
        <taxon>Bacteria</taxon>
        <taxon>Pseudomonadati</taxon>
        <taxon>Campylobacterota</taxon>
        <taxon>Epsilonproteobacteria</taxon>
        <taxon>Campylobacterales</taxon>
        <taxon>Campylobacteraceae</taxon>
        <taxon>Campylobacter</taxon>
    </lineage>
</organism>
<name>A0ABX6TVD3_9BACT</name>
<evidence type="ECO:0000313" key="2">
    <source>
        <dbReference type="Proteomes" id="UP000595070"/>
    </source>
</evidence>
<reference evidence="1 2" key="1">
    <citation type="submission" date="2020-10" db="EMBL/GenBank/DDBJ databases">
        <title>Campylobacter and Helicobacter PacBio genomes.</title>
        <authorList>
            <person name="Lane C."/>
        </authorList>
    </citation>
    <scope>NUCLEOTIDE SEQUENCE [LARGE SCALE GENOMIC DNA]</scope>
    <source>
        <strain evidence="1 2">2016D-0074</strain>
    </source>
</reference>
<dbReference type="Proteomes" id="UP000595070">
    <property type="component" value="Chromosome"/>
</dbReference>
<sequence>MEISFFKSSLELEFEECGLRYDEFLQEYLVCNNYVNLSKWKKLASRIEFSEGEQLIFDLLLDLKQELFLIKNDINKNNTFIPLQNKAILDGVHFTHIKFKDNCLKNDMEYYARFELNGHKISIFFKALSTQNARITQIKNEDENIYNNFVVDMQRAMIKFLKEKTNEH</sequence>
<evidence type="ECO:0000313" key="1">
    <source>
        <dbReference type="EMBL" id="QOQ89356.1"/>
    </source>
</evidence>
<proteinExistence type="predicted"/>
<dbReference type="RefSeq" id="WP_044599344.1">
    <property type="nucleotide sequence ID" value="NZ_CP063079.1"/>
</dbReference>
<accession>A0ABX6TVD3</accession>